<proteinExistence type="predicted"/>
<evidence type="ECO:0000313" key="2">
    <source>
        <dbReference type="EMBL" id="TPW26548.1"/>
    </source>
</evidence>
<feature type="compositionally biased region" description="Gly residues" evidence="1">
    <location>
        <begin position="121"/>
        <end position="136"/>
    </location>
</feature>
<gene>
    <name evidence="2" type="ORF">FJU11_14600</name>
</gene>
<dbReference type="AlphaFoldDB" id="A0A506TZC0"/>
<organism evidence="2 3">
    <name type="scientific">Pararhizobium mangrovi</name>
    <dbReference type="NCBI Taxonomy" id="2590452"/>
    <lineage>
        <taxon>Bacteria</taxon>
        <taxon>Pseudomonadati</taxon>
        <taxon>Pseudomonadota</taxon>
        <taxon>Alphaproteobacteria</taxon>
        <taxon>Hyphomicrobiales</taxon>
        <taxon>Rhizobiaceae</taxon>
        <taxon>Rhizobium/Agrobacterium group</taxon>
        <taxon>Pararhizobium</taxon>
    </lineage>
</organism>
<feature type="region of interest" description="Disordered" evidence="1">
    <location>
        <begin position="118"/>
        <end position="154"/>
    </location>
</feature>
<keyword evidence="3" id="KW-1185">Reference proteome</keyword>
<dbReference type="OrthoDB" id="7997793at2"/>
<name>A0A506TZC0_9HYPH</name>
<reference evidence="2 3" key="1">
    <citation type="submission" date="2019-06" db="EMBL/GenBank/DDBJ databases">
        <authorList>
            <person name="Li M."/>
        </authorList>
    </citation>
    <scope>NUCLEOTIDE SEQUENCE [LARGE SCALE GENOMIC DNA]</scope>
    <source>
        <strain evidence="2 3">BGMRC6574</strain>
    </source>
</reference>
<comment type="caution">
    <text evidence="2">The sequence shown here is derived from an EMBL/GenBank/DDBJ whole genome shotgun (WGS) entry which is preliminary data.</text>
</comment>
<evidence type="ECO:0000313" key="3">
    <source>
        <dbReference type="Proteomes" id="UP000320314"/>
    </source>
</evidence>
<sequence>MTVSTETAAGGVAAKPDPALILLGRDEKGKAHASWFATGEAALARQAAKTMGMAAMPIANEEVRDIAGGLPQGKLFASGRAFVPFVKGTTYDALAKHLPAGSEPVAKKKAAASAGASAVGSAGGNRTGGSGAGAGSGQSAPPRPDDWSKLKPGHGVLASLDPDDGWWPAVVREDKGDGVFVLAWAEWPEWDLFLRRREQIALVHPKFAGQPSTEAEE</sequence>
<evidence type="ECO:0000256" key="1">
    <source>
        <dbReference type="SAM" id="MobiDB-lite"/>
    </source>
</evidence>
<dbReference type="EMBL" id="VHLH01000029">
    <property type="protein sequence ID" value="TPW26548.1"/>
    <property type="molecule type" value="Genomic_DNA"/>
</dbReference>
<accession>A0A506TZC0</accession>
<dbReference type="RefSeq" id="WP_141167806.1">
    <property type="nucleotide sequence ID" value="NZ_VHLH01000029.1"/>
</dbReference>
<dbReference type="Proteomes" id="UP000320314">
    <property type="component" value="Unassembled WGS sequence"/>
</dbReference>
<protein>
    <submittedName>
        <fullName evidence="2">Uncharacterized protein</fullName>
    </submittedName>
</protein>